<feature type="chain" id="PRO_5021372007" description="EfeO-type cupredoxin-like domain-containing protein" evidence="1">
    <location>
        <begin position="19"/>
        <end position="127"/>
    </location>
</feature>
<dbReference type="SUPFAM" id="SSF49503">
    <property type="entry name" value="Cupredoxins"/>
    <property type="match status" value="1"/>
</dbReference>
<dbReference type="RefSeq" id="WP_135090419.1">
    <property type="nucleotide sequence ID" value="NZ_SPDV01000073.1"/>
</dbReference>
<proteinExistence type="predicted"/>
<dbReference type="EMBL" id="SPDV01000073">
    <property type="protein sequence ID" value="TFI56487.1"/>
    <property type="molecule type" value="Genomic_DNA"/>
</dbReference>
<gene>
    <name evidence="2" type="ORF">E2493_20000</name>
</gene>
<reference evidence="2 3" key="1">
    <citation type="submission" date="2019-03" db="EMBL/GenBank/DDBJ databases">
        <title>Genome sequence of Sphingomonas sp. 17J27-24.</title>
        <authorList>
            <person name="Kim M."/>
            <person name="Maeng S."/>
            <person name="Sathiyaraj S."/>
        </authorList>
    </citation>
    <scope>NUCLEOTIDE SEQUENCE [LARGE SCALE GENOMIC DNA]</scope>
    <source>
        <strain evidence="2 3">17J27-24</strain>
    </source>
</reference>
<sequence length="127" mass="13979">MRHLLIPMALALAAPAAAQDWRMAPEYDVLLSTWNIAPEEIRLKAGTPVRLRIVNNSNRGLSFSAESFFKDAQLRRRDGDLVKGGTIDVPALSTRTVVLVPKAGTYKVRGGNFVHRLLGMNGKIIVE</sequence>
<evidence type="ECO:0000256" key="1">
    <source>
        <dbReference type="SAM" id="SignalP"/>
    </source>
</evidence>
<dbReference type="OrthoDB" id="7408985at2"/>
<comment type="caution">
    <text evidence="2">The sequence shown here is derived from an EMBL/GenBank/DDBJ whole genome shotgun (WGS) entry which is preliminary data.</text>
</comment>
<feature type="signal peptide" evidence="1">
    <location>
        <begin position="1"/>
        <end position="18"/>
    </location>
</feature>
<dbReference type="CDD" id="cd00920">
    <property type="entry name" value="Cupredoxin"/>
    <property type="match status" value="1"/>
</dbReference>
<organism evidence="2 3">
    <name type="scientific">Sphingomonas parva</name>
    <dbReference type="NCBI Taxonomy" id="2555898"/>
    <lineage>
        <taxon>Bacteria</taxon>
        <taxon>Pseudomonadati</taxon>
        <taxon>Pseudomonadota</taxon>
        <taxon>Alphaproteobacteria</taxon>
        <taxon>Sphingomonadales</taxon>
        <taxon>Sphingomonadaceae</taxon>
        <taxon>Sphingomonas</taxon>
    </lineage>
</organism>
<evidence type="ECO:0000313" key="3">
    <source>
        <dbReference type="Proteomes" id="UP000298213"/>
    </source>
</evidence>
<keyword evidence="3" id="KW-1185">Reference proteome</keyword>
<dbReference type="Gene3D" id="2.60.40.420">
    <property type="entry name" value="Cupredoxins - blue copper proteins"/>
    <property type="match status" value="1"/>
</dbReference>
<dbReference type="Proteomes" id="UP000298213">
    <property type="component" value="Unassembled WGS sequence"/>
</dbReference>
<dbReference type="AlphaFoldDB" id="A0A4Y8ZM06"/>
<keyword evidence="1" id="KW-0732">Signal</keyword>
<evidence type="ECO:0008006" key="4">
    <source>
        <dbReference type="Google" id="ProtNLM"/>
    </source>
</evidence>
<protein>
    <recommendedName>
        <fullName evidence="4">EfeO-type cupredoxin-like domain-containing protein</fullName>
    </recommendedName>
</protein>
<accession>A0A4Y8ZM06</accession>
<name>A0A4Y8ZM06_9SPHN</name>
<evidence type="ECO:0000313" key="2">
    <source>
        <dbReference type="EMBL" id="TFI56487.1"/>
    </source>
</evidence>
<dbReference type="InterPro" id="IPR008972">
    <property type="entry name" value="Cupredoxin"/>
</dbReference>